<feature type="domain" description="Bacterial bifunctional deaminase-reductase C-terminal" evidence="4">
    <location>
        <begin position="5"/>
        <end position="214"/>
    </location>
</feature>
<dbReference type="GO" id="GO:0009231">
    <property type="term" value="P:riboflavin biosynthetic process"/>
    <property type="evidence" value="ECO:0007669"/>
    <property type="project" value="InterPro"/>
</dbReference>
<evidence type="ECO:0000313" key="7">
    <source>
        <dbReference type="Proteomes" id="UP000236162"/>
    </source>
</evidence>
<dbReference type="PANTHER" id="PTHR38011">
    <property type="entry name" value="DIHYDROFOLATE REDUCTASE FAMILY PROTEIN (AFU_ORTHOLOGUE AFUA_8G06820)"/>
    <property type="match status" value="1"/>
</dbReference>
<keyword evidence="3" id="KW-0560">Oxidoreductase</keyword>
<dbReference type="EMBL" id="CP032744">
    <property type="protein sequence ID" value="AYJ39749.1"/>
    <property type="molecule type" value="Genomic_DNA"/>
</dbReference>
<accession>A0AAD0TP92</accession>
<keyword evidence="7" id="KW-1185">Reference proteome</keyword>
<evidence type="ECO:0000313" key="6">
    <source>
        <dbReference type="EMBL" id="GBF03500.1"/>
    </source>
</evidence>
<dbReference type="SUPFAM" id="SSF53597">
    <property type="entry name" value="Dihydrofolate reductase-like"/>
    <property type="match status" value="1"/>
</dbReference>
<keyword evidence="2" id="KW-0521">NADP</keyword>
<organism evidence="5 8">
    <name type="scientific">Lactiplantibacillus paraplantarum</name>
    <dbReference type="NCBI Taxonomy" id="60520"/>
    <lineage>
        <taxon>Bacteria</taxon>
        <taxon>Bacillati</taxon>
        <taxon>Bacillota</taxon>
        <taxon>Bacilli</taxon>
        <taxon>Lactobacillales</taxon>
        <taxon>Lactobacillaceae</taxon>
        <taxon>Lactiplantibacillus</taxon>
    </lineage>
</organism>
<dbReference type="PANTHER" id="PTHR38011:SF7">
    <property type="entry name" value="2,5-DIAMINO-6-RIBOSYLAMINO-4(3H)-PYRIMIDINONE 5'-PHOSPHATE REDUCTASE"/>
    <property type="match status" value="1"/>
</dbReference>
<dbReference type="AlphaFoldDB" id="A0AAD0TP92"/>
<dbReference type="EMBL" id="BDOR01000033">
    <property type="protein sequence ID" value="GBF03500.1"/>
    <property type="molecule type" value="Genomic_DNA"/>
</dbReference>
<name>A0AAD0TP92_9LACO</name>
<evidence type="ECO:0000256" key="2">
    <source>
        <dbReference type="ARBA" id="ARBA00022857"/>
    </source>
</evidence>
<dbReference type="Pfam" id="PF01872">
    <property type="entry name" value="RibD_C"/>
    <property type="match status" value="1"/>
</dbReference>
<evidence type="ECO:0000256" key="3">
    <source>
        <dbReference type="ARBA" id="ARBA00023002"/>
    </source>
</evidence>
<dbReference type="InterPro" id="IPR050765">
    <property type="entry name" value="Riboflavin_Biosynth_HTPR"/>
</dbReference>
<reference evidence="6 7" key="1">
    <citation type="submission" date="2017-04" db="EMBL/GenBank/DDBJ databases">
        <title>In vitro and in silico characterization of Lactobacillus paraplantarum D2-1, a starter culture for soymilk fermentation.</title>
        <authorList>
            <person name="Endo A."/>
            <person name="Sasaki F."/>
            <person name="Maeno S."/>
            <person name="Kanesaki Y."/>
            <person name="Kubota E."/>
            <person name="Torres G.A."/>
            <person name="Tomita S."/>
            <person name="Nakagawa J."/>
        </authorList>
    </citation>
    <scope>NUCLEOTIDE SEQUENCE [LARGE SCALE GENOMIC DNA]</scope>
    <source>
        <strain evidence="6 7">D2-1</strain>
    </source>
</reference>
<dbReference type="InterPro" id="IPR024072">
    <property type="entry name" value="DHFR-like_dom_sf"/>
</dbReference>
<dbReference type="InterPro" id="IPR002734">
    <property type="entry name" value="RibDG_C"/>
</dbReference>
<proteinExistence type="predicted"/>
<evidence type="ECO:0000313" key="5">
    <source>
        <dbReference type="EMBL" id="AYJ39749.1"/>
    </source>
</evidence>
<dbReference type="RefSeq" id="WP_056988350.1">
    <property type="nucleotide sequence ID" value="NZ_BDOR01000033.1"/>
</dbReference>
<sequence length="228" mass="25550">MERSKVVVHMYVSIDGKIDGSYGSANSSQYYSDELFRLSNADGNGRETIQMYAATGHPDLSQYDTTGIDYQDWLPDIKSETWAVAFDRKGKDGWDVNYFDYNNHRMHTIEVVTKQVQKAYLAYLQSLEIPYIVSGETDFNFEDVLRKLKQHYQIDTLAVCGGAVINGAFLKAHFVDEISLVIAPHVSGDNTKKAAFDTLGATVQDTFKIKAVKQLADGGLHLTFVKVD</sequence>
<dbReference type="Gene3D" id="3.40.430.10">
    <property type="entry name" value="Dihydrofolate Reductase, subunit A"/>
    <property type="match status" value="1"/>
</dbReference>
<dbReference type="Proteomes" id="UP000236162">
    <property type="component" value="Unassembled WGS sequence"/>
</dbReference>
<evidence type="ECO:0000259" key="4">
    <source>
        <dbReference type="Pfam" id="PF01872"/>
    </source>
</evidence>
<comment type="pathway">
    <text evidence="1">Cofactor biosynthesis; riboflavin biosynthesis.</text>
</comment>
<evidence type="ECO:0000256" key="1">
    <source>
        <dbReference type="ARBA" id="ARBA00005104"/>
    </source>
</evidence>
<gene>
    <name evidence="5" type="ORF">LP667_13555</name>
    <name evidence="6" type="ORF">LPPLD21_03070</name>
</gene>
<dbReference type="GeneID" id="79808481"/>
<reference evidence="5 8" key="2">
    <citation type="submission" date="2018-10" db="EMBL/GenBank/DDBJ databases">
        <title>Genome seuquencing of Lactobacillus species.</title>
        <authorList>
            <person name="Baek C."/>
            <person name="Yi H."/>
        </authorList>
    </citation>
    <scope>NUCLEOTIDE SEQUENCE [LARGE SCALE GENOMIC DNA]</scope>
    <source>
        <strain evidence="5 8">DSM 10667</strain>
    </source>
</reference>
<dbReference type="Proteomes" id="UP000277896">
    <property type="component" value="Chromosome"/>
</dbReference>
<evidence type="ECO:0000313" key="8">
    <source>
        <dbReference type="Proteomes" id="UP000277896"/>
    </source>
</evidence>
<protein>
    <submittedName>
        <fullName evidence="5">Deaminase</fullName>
    </submittedName>
</protein>
<dbReference type="GO" id="GO:0008703">
    <property type="term" value="F:5-amino-6-(5-phosphoribosylamino)uracil reductase activity"/>
    <property type="evidence" value="ECO:0007669"/>
    <property type="project" value="InterPro"/>
</dbReference>